<dbReference type="GO" id="GO:0006355">
    <property type="term" value="P:regulation of DNA-templated transcription"/>
    <property type="evidence" value="ECO:0007669"/>
    <property type="project" value="InterPro"/>
</dbReference>
<dbReference type="AlphaFoldDB" id="A0A3A5JX23"/>
<dbReference type="EMBL" id="QZWH01000027">
    <property type="protein sequence ID" value="RJT22216.1"/>
    <property type="molecule type" value="Genomic_DNA"/>
</dbReference>
<dbReference type="PANTHER" id="PTHR44688:SF16">
    <property type="entry name" value="DNA-BINDING TRANSCRIPTIONAL ACTIVATOR DEVR_DOSR"/>
    <property type="match status" value="1"/>
</dbReference>
<dbReference type="PRINTS" id="PR00038">
    <property type="entry name" value="HTHLUXR"/>
</dbReference>
<reference evidence="5 6" key="1">
    <citation type="submission" date="2018-09" db="EMBL/GenBank/DDBJ databases">
        <title>Draft genome sequence of Buttiauxella izardii CCUG 35510T.</title>
        <authorList>
            <person name="Salva-Serra F."/>
            <person name="Marathe N."/>
            <person name="Moore E."/>
            <person name="Stadler-Svensson L."/>
            <person name="Engstrom-Jakobsson H."/>
        </authorList>
    </citation>
    <scope>NUCLEOTIDE SEQUENCE [LARGE SCALE GENOMIC DNA]</scope>
    <source>
        <strain evidence="5 6">CCUG 35510</strain>
    </source>
</reference>
<protein>
    <submittedName>
        <fullName evidence="5">DNA-binding response regulator</fullName>
    </submittedName>
</protein>
<dbReference type="InterPro" id="IPR036388">
    <property type="entry name" value="WH-like_DNA-bd_sf"/>
</dbReference>
<gene>
    <name evidence="5" type="ORF">D6029_13215</name>
</gene>
<dbReference type="Pfam" id="PF00196">
    <property type="entry name" value="GerE"/>
    <property type="match status" value="1"/>
</dbReference>
<dbReference type="Proteomes" id="UP000276295">
    <property type="component" value="Unassembled WGS sequence"/>
</dbReference>
<evidence type="ECO:0000256" key="2">
    <source>
        <dbReference type="ARBA" id="ARBA00023125"/>
    </source>
</evidence>
<evidence type="ECO:0000259" key="4">
    <source>
        <dbReference type="PROSITE" id="PS50043"/>
    </source>
</evidence>
<proteinExistence type="predicted"/>
<dbReference type="RefSeq" id="WP_120065180.1">
    <property type="nucleotide sequence ID" value="NZ_QZWH01000027.1"/>
</dbReference>
<evidence type="ECO:0000256" key="3">
    <source>
        <dbReference type="ARBA" id="ARBA00023163"/>
    </source>
</evidence>
<dbReference type="GO" id="GO:0003677">
    <property type="term" value="F:DNA binding"/>
    <property type="evidence" value="ECO:0007669"/>
    <property type="project" value="UniProtKB-KW"/>
</dbReference>
<dbReference type="SMART" id="SM00421">
    <property type="entry name" value="HTH_LUXR"/>
    <property type="match status" value="1"/>
</dbReference>
<evidence type="ECO:0000313" key="5">
    <source>
        <dbReference type="EMBL" id="RJT22216.1"/>
    </source>
</evidence>
<evidence type="ECO:0000313" key="6">
    <source>
        <dbReference type="Proteomes" id="UP000276295"/>
    </source>
</evidence>
<dbReference type="OrthoDB" id="1806906at2"/>
<dbReference type="PANTHER" id="PTHR44688">
    <property type="entry name" value="DNA-BINDING TRANSCRIPTIONAL ACTIVATOR DEVR_DOSR"/>
    <property type="match status" value="1"/>
</dbReference>
<dbReference type="Gene3D" id="1.10.10.10">
    <property type="entry name" value="Winged helix-like DNA-binding domain superfamily/Winged helix DNA-binding domain"/>
    <property type="match status" value="1"/>
</dbReference>
<dbReference type="InterPro" id="IPR000792">
    <property type="entry name" value="Tscrpt_reg_LuxR_C"/>
</dbReference>
<name>A0A3A5JX23_9ENTR</name>
<evidence type="ECO:0000256" key="1">
    <source>
        <dbReference type="ARBA" id="ARBA00023015"/>
    </source>
</evidence>
<comment type="caution">
    <text evidence="5">The sequence shown here is derived from an EMBL/GenBank/DDBJ whole genome shotgun (WGS) entry which is preliminary data.</text>
</comment>
<organism evidence="5 6">
    <name type="scientific">Buttiauxella izardii</name>
    <dbReference type="NCBI Taxonomy" id="82991"/>
    <lineage>
        <taxon>Bacteria</taxon>
        <taxon>Pseudomonadati</taxon>
        <taxon>Pseudomonadota</taxon>
        <taxon>Gammaproteobacteria</taxon>
        <taxon>Enterobacterales</taxon>
        <taxon>Enterobacteriaceae</taxon>
        <taxon>Buttiauxella</taxon>
    </lineage>
</organism>
<sequence>MNNVIVYSKNHYMNIGLDFLVSRHIQLNGMTVKQCQSYLTALRLAKKSRFIFFDESDGASQAKRQVYLIKKINPEIKVFSLATGKEYSFESLGKGYIHKRSQFKYSPLPNIINTIQNIKYSTPAADRSIDYSDKTQFDGNILPRLTERESLILNLILKGKCNARIAHLLDIAPKTTSSHRRSLFRKMNVRSIAELVDYMH</sequence>
<keyword evidence="2 5" id="KW-0238">DNA-binding</keyword>
<keyword evidence="3" id="KW-0804">Transcription</keyword>
<keyword evidence="6" id="KW-1185">Reference proteome</keyword>
<dbReference type="CDD" id="cd06170">
    <property type="entry name" value="LuxR_C_like"/>
    <property type="match status" value="1"/>
</dbReference>
<dbReference type="SUPFAM" id="SSF46894">
    <property type="entry name" value="C-terminal effector domain of the bipartite response regulators"/>
    <property type="match status" value="1"/>
</dbReference>
<dbReference type="InterPro" id="IPR016032">
    <property type="entry name" value="Sig_transdc_resp-reg_C-effctor"/>
</dbReference>
<dbReference type="PROSITE" id="PS50043">
    <property type="entry name" value="HTH_LUXR_2"/>
    <property type="match status" value="1"/>
</dbReference>
<accession>A0A3A5JX23</accession>
<feature type="domain" description="HTH luxR-type" evidence="4">
    <location>
        <begin position="138"/>
        <end position="200"/>
    </location>
</feature>
<keyword evidence="1" id="KW-0805">Transcription regulation</keyword>